<dbReference type="EMBL" id="JABSTV010001247">
    <property type="protein sequence ID" value="KAH7973211.1"/>
    <property type="molecule type" value="Genomic_DNA"/>
</dbReference>
<comment type="caution">
    <text evidence="1">The sequence shown here is derived from an EMBL/GenBank/DDBJ whole genome shotgun (WGS) entry which is preliminary data.</text>
</comment>
<proteinExistence type="predicted"/>
<dbReference type="Proteomes" id="UP000821837">
    <property type="component" value="Chromosome 11"/>
</dbReference>
<evidence type="ECO:0000313" key="2">
    <source>
        <dbReference type="Proteomes" id="UP000821837"/>
    </source>
</evidence>
<gene>
    <name evidence="1" type="ORF">HPB52_022927</name>
</gene>
<name>A0A9D4QBX2_RHISA</name>
<organism evidence="1 2">
    <name type="scientific">Rhipicephalus sanguineus</name>
    <name type="common">Brown dog tick</name>
    <name type="synonym">Ixodes sanguineus</name>
    <dbReference type="NCBI Taxonomy" id="34632"/>
    <lineage>
        <taxon>Eukaryota</taxon>
        <taxon>Metazoa</taxon>
        <taxon>Ecdysozoa</taxon>
        <taxon>Arthropoda</taxon>
        <taxon>Chelicerata</taxon>
        <taxon>Arachnida</taxon>
        <taxon>Acari</taxon>
        <taxon>Parasitiformes</taxon>
        <taxon>Ixodida</taxon>
        <taxon>Ixodoidea</taxon>
        <taxon>Ixodidae</taxon>
        <taxon>Rhipicephalinae</taxon>
        <taxon>Rhipicephalus</taxon>
        <taxon>Rhipicephalus</taxon>
    </lineage>
</organism>
<dbReference type="AlphaFoldDB" id="A0A9D4QBX2"/>
<reference evidence="1" key="1">
    <citation type="journal article" date="2020" name="Cell">
        <title>Large-Scale Comparative Analyses of Tick Genomes Elucidate Their Genetic Diversity and Vector Capacities.</title>
        <authorList>
            <consortium name="Tick Genome and Microbiome Consortium (TIGMIC)"/>
            <person name="Jia N."/>
            <person name="Wang J."/>
            <person name="Shi W."/>
            <person name="Du L."/>
            <person name="Sun Y."/>
            <person name="Zhan W."/>
            <person name="Jiang J.F."/>
            <person name="Wang Q."/>
            <person name="Zhang B."/>
            <person name="Ji P."/>
            <person name="Bell-Sakyi L."/>
            <person name="Cui X.M."/>
            <person name="Yuan T.T."/>
            <person name="Jiang B.G."/>
            <person name="Yang W.F."/>
            <person name="Lam T.T."/>
            <person name="Chang Q.C."/>
            <person name="Ding S.J."/>
            <person name="Wang X.J."/>
            <person name="Zhu J.G."/>
            <person name="Ruan X.D."/>
            <person name="Zhao L."/>
            <person name="Wei J.T."/>
            <person name="Ye R.Z."/>
            <person name="Que T.C."/>
            <person name="Du C.H."/>
            <person name="Zhou Y.H."/>
            <person name="Cheng J.X."/>
            <person name="Dai P.F."/>
            <person name="Guo W.B."/>
            <person name="Han X.H."/>
            <person name="Huang E.J."/>
            <person name="Li L.F."/>
            <person name="Wei W."/>
            <person name="Gao Y.C."/>
            <person name="Liu J.Z."/>
            <person name="Shao H.Z."/>
            <person name="Wang X."/>
            <person name="Wang C.C."/>
            <person name="Yang T.C."/>
            <person name="Huo Q.B."/>
            <person name="Li W."/>
            <person name="Chen H.Y."/>
            <person name="Chen S.E."/>
            <person name="Zhou L.G."/>
            <person name="Ni X.B."/>
            <person name="Tian J.H."/>
            <person name="Sheng Y."/>
            <person name="Liu T."/>
            <person name="Pan Y.S."/>
            <person name="Xia L.Y."/>
            <person name="Li J."/>
            <person name="Zhao F."/>
            <person name="Cao W.C."/>
        </authorList>
    </citation>
    <scope>NUCLEOTIDE SEQUENCE</scope>
    <source>
        <strain evidence="1">Rsan-2018</strain>
    </source>
</reference>
<sequence>MVAEQLVRDLKRKAAQATEFLWASWLKGLLRIKNVEKRPPRKNGVLVPETRIRIPEKISEVLNKGPKFSHEPSLRPQELLAMNRRISGKAVKEDQESCLLEGVDVITGVARGGGLKTRKDLTACVVTFFKGNDLRLVQSDEEGRFVVFSAGAYDEKALGAIEKNFISVKQKATKVKKKAAVLCEDLGLTKLAKGVKDTQ</sequence>
<reference evidence="1" key="2">
    <citation type="submission" date="2021-09" db="EMBL/GenBank/DDBJ databases">
        <authorList>
            <person name="Jia N."/>
            <person name="Wang J."/>
            <person name="Shi W."/>
            <person name="Du L."/>
            <person name="Sun Y."/>
            <person name="Zhan W."/>
            <person name="Jiang J."/>
            <person name="Wang Q."/>
            <person name="Zhang B."/>
            <person name="Ji P."/>
            <person name="Sakyi L.B."/>
            <person name="Cui X."/>
            <person name="Yuan T."/>
            <person name="Jiang B."/>
            <person name="Yang W."/>
            <person name="Lam T.T.-Y."/>
            <person name="Chang Q."/>
            <person name="Ding S."/>
            <person name="Wang X."/>
            <person name="Zhu J."/>
            <person name="Ruan X."/>
            <person name="Zhao L."/>
            <person name="Wei J."/>
            <person name="Que T."/>
            <person name="Du C."/>
            <person name="Cheng J."/>
            <person name="Dai P."/>
            <person name="Han X."/>
            <person name="Huang E."/>
            <person name="Gao Y."/>
            <person name="Liu J."/>
            <person name="Shao H."/>
            <person name="Ye R."/>
            <person name="Li L."/>
            <person name="Wei W."/>
            <person name="Wang X."/>
            <person name="Wang C."/>
            <person name="Huo Q."/>
            <person name="Li W."/>
            <person name="Guo W."/>
            <person name="Chen H."/>
            <person name="Chen S."/>
            <person name="Zhou L."/>
            <person name="Zhou L."/>
            <person name="Ni X."/>
            <person name="Tian J."/>
            <person name="Zhou Y."/>
            <person name="Sheng Y."/>
            <person name="Liu T."/>
            <person name="Pan Y."/>
            <person name="Xia L."/>
            <person name="Li J."/>
            <person name="Zhao F."/>
            <person name="Cao W."/>
        </authorList>
    </citation>
    <scope>NUCLEOTIDE SEQUENCE</scope>
    <source>
        <strain evidence="1">Rsan-2018</strain>
        <tissue evidence="1">Larvae</tissue>
    </source>
</reference>
<evidence type="ECO:0000313" key="1">
    <source>
        <dbReference type="EMBL" id="KAH7973211.1"/>
    </source>
</evidence>
<keyword evidence="2" id="KW-1185">Reference proteome</keyword>
<protein>
    <submittedName>
        <fullName evidence="1">Uncharacterized protein</fullName>
    </submittedName>
</protein>
<accession>A0A9D4QBX2</accession>